<dbReference type="InterPro" id="IPR050266">
    <property type="entry name" value="AB_hydrolase_sf"/>
</dbReference>
<evidence type="ECO:0000256" key="1">
    <source>
        <dbReference type="SAM" id="MobiDB-lite"/>
    </source>
</evidence>
<proteinExistence type="predicted"/>
<organism evidence="3">
    <name type="scientific">Thermorudis sp</name>
    <dbReference type="NCBI Taxonomy" id="1969470"/>
    <lineage>
        <taxon>Bacteria</taxon>
        <taxon>Pseudomonadati</taxon>
        <taxon>Thermomicrobiota</taxon>
        <taxon>Thermomicrobia</taxon>
        <taxon>Thermomicrobia incertae sedis</taxon>
        <taxon>Thermorudis</taxon>
    </lineage>
</organism>
<dbReference type="Pfam" id="PF12697">
    <property type="entry name" value="Abhydrolase_6"/>
    <property type="match status" value="1"/>
</dbReference>
<feature type="compositionally biased region" description="Low complexity" evidence="1">
    <location>
        <begin position="631"/>
        <end position="647"/>
    </location>
</feature>
<dbReference type="GO" id="GO:0016787">
    <property type="term" value="F:hydrolase activity"/>
    <property type="evidence" value="ECO:0007669"/>
    <property type="project" value="UniProtKB-KW"/>
</dbReference>
<sequence>MAVQIAERSQVDENVEDEGVSAAMLAEHVVVATASTHGEVEDLLPLRLAHGADRFSDLSVAVPLHVVPVEQRADDLFDRVFGRLGKLHGPGAIGWAEGCQILAGRLFQRHGGFHLVSGGSRVADEGRRDARAEQRCHLRGEIARQQRFQQRRLGRAEAGVLQGLSDLPYLVVGRAEQATDLPLQHPGADHLPHAGVRRQGEQAAGDVEGAGSQRATVGALGEVVGARNDGDEPLEQLLSRFDARFIDLPRGEARIRLEFSRQGTVDCLLVDGRKPRLDRPRGRPDAIITADPDGWRALADDLREGMAIFARGRLRVRRDLHVGIGFLAATARPQRGRLRFARVATSVGEIAYCEAGYGPTVVCIHGLGGTKASFLTTVAALAIPYRVVALDLPGFGDSAKPLRAPYDAPWFAAVVREALDALGIRSAHFVGNSMGGRVAIEIALSDPKRVRSLGLLCPSLAWLRRRQATPLVRALRPELGLLQPAPRPLAELFVRRMIPGAAGDDWVAAGVDEFLRSYCSARGRAAFYAAARNIYLEPAHGDSGFWRRLGELRTPALFVWGKRDTLVPASFHRHVRKVLPNVEQLILPCGHVPQVEDPQRTHTALVDLFRSASRGAGNRSEGRSSSRRRGTGASRSDARLRASAGLR</sequence>
<accession>A0A7C3AAN7</accession>
<dbReference type="InterPro" id="IPR029058">
    <property type="entry name" value="AB_hydrolase_fold"/>
</dbReference>
<dbReference type="Gene3D" id="3.40.50.1820">
    <property type="entry name" value="alpha/beta hydrolase"/>
    <property type="match status" value="1"/>
</dbReference>
<dbReference type="AlphaFoldDB" id="A0A7C3AAN7"/>
<dbReference type="PANTHER" id="PTHR43798">
    <property type="entry name" value="MONOACYLGLYCEROL LIPASE"/>
    <property type="match status" value="1"/>
</dbReference>
<feature type="region of interest" description="Disordered" evidence="1">
    <location>
        <begin position="614"/>
        <end position="647"/>
    </location>
</feature>
<dbReference type="PRINTS" id="PR00412">
    <property type="entry name" value="EPOXHYDRLASE"/>
</dbReference>
<feature type="domain" description="AB hydrolase-1" evidence="2">
    <location>
        <begin position="361"/>
        <end position="601"/>
    </location>
</feature>
<evidence type="ECO:0000259" key="2">
    <source>
        <dbReference type="Pfam" id="PF12697"/>
    </source>
</evidence>
<comment type="caution">
    <text evidence="3">The sequence shown here is derived from an EMBL/GenBank/DDBJ whole genome shotgun (WGS) entry which is preliminary data.</text>
</comment>
<evidence type="ECO:0000313" key="3">
    <source>
        <dbReference type="EMBL" id="HEX70593.1"/>
    </source>
</evidence>
<dbReference type="GO" id="GO:0016020">
    <property type="term" value="C:membrane"/>
    <property type="evidence" value="ECO:0007669"/>
    <property type="project" value="TreeGrafter"/>
</dbReference>
<dbReference type="EMBL" id="DSID01000393">
    <property type="protein sequence ID" value="HEX70593.1"/>
    <property type="molecule type" value="Genomic_DNA"/>
</dbReference>
<dbReference type="InterPro" id="IPR000639">
    <property type="entry name" value="Epox_hydrolase-like"/>
</dbReference>
<dbReference type="InterPro" id="IPR000073">
    <property type="entry name" value="AB_hydrolase_1"/>
</dbReference>
<gene>
    <name evidence="3" type="ORF">ENP13_05050</name>
</gene>
<name>A0A7C3AAN7_9BACT</name>
<keyword evidence="3" id="KW-0378">Hydrolase</keyword>
<protein>
    <submittedName>
        <fullName evidence="3">Alpha/beta fold hydrolase</fullName>
    </submittedName>
</protein>
<reference evidence="3" key="1">
    <citation type="journal article" date="2020" name="mSystems">
        <title>Genome- and Community-Level Interaction Insights into Carbon Utilization and Element Cycling Functions of Hydrothermarchaeota in Hydrothermal Sediment.</title>
        <authorList>
            <person name="Zhou Z."/>
            <person name="Liu Y."/>
            <person name="Xu W."/>
            <person name="Pan J."/>
            <person name="Luo Z.H."/>
            <person name="Li M."/>
        </authorList>
    </citation>
    <scope>NUCLEOTIDE SEQUENCE [LARGE SCALE GENOMIC DNA]</scope>
    <source>
        <strain evidence="3">SpSt-192</strain>
    </source>
</reference>
<dbReference type="SUPFAM" id="SSF53474">
    <property type="entry name" value="alpha/beta-Hydrolases"/>
    <property type="match status" value="1"/>
</dbReference>
<dbReference type="PANTHER" id="PTHR43798:SF33">
    <property type="entry name" value="HYDROLASE, PUTATIVE (AFU_ORTHOLOGUE AFUA_2G14860)-RELATED"/>
    <property type="match status" value="1"/>
</dbReference>
<dbReference type="PRINTS" id="PR00111">
    <property type="entry name" value="ABHYDROLASE"/>
</dbReference>